<protein>
    <submittedName>
        <fullName evidence="2">Uncharacterized protein</fullName>
    </submittedName>
</protein>
<feature type="non-terminal residue" evidence="2">
    <location>
        <position position="1"/>
    </location>
</feature>
<dbReference type="AlphaFoldDB" id="A0A9D4XRQ2"/>
<evidence type="ECO:0000256" key="1">
    <source>
        <dbReference type="SAM" id="MobiDB-lite"/>
    </source>
</evidence>
<dbReference type="EMBL" id="JAMSHJ010000003">
    <property type="protein sequence ID" value="KAI5425322.1"/>
    <property type="molecule type" value="Genomic_DNA"/>
</dbReference>
<sequence length="105" mass="11595">VLSSGFSPVMVKYLRCTVALYSDDICSLSALKLSIESFKFFLKPLTTANRVRSEDEPGPQSGNDRLASLDRSSNSKRALTTLAFLRDRVTSESIRERSSFTAVAL</sequence>
<evidence type="ECO:0000313" key="3">
    <source>
        <dbReference type="Proteomes" id="UP001058974"/>
    </source>
</evidence>
<dbReference type="Proteomes" id="UP001058974">
    <property type="component" value="Chromosome 3"/>
</dbReference>
<proteinExistence type="predicted"/>
<organism evidence="2 3">
    <name type="scientific">Pisum sativum</name>
    <name type="common">Garden pea</name>
    <name type="synonym">Lathyrus oleraceus</name>
    <dbReference type="NCBI Taxonomy" id="3888"/>
    <lineage>
        <taxon>Eukaryota</taxon>
        <taxon>Viridiplantae</taxon>
        <taxon>Streptophyta</taxon>
        <taxon>Embryophyta</taxon>
        <taxon>Tracheophyta</taxon>
        <taxon>Spermatophyta</taxon>
        <taxon>Magnoliopsida</taxon>
        <taxon>eudicotyledons</taxon>
        <taxon>Gunneridae</taxon>
        <taxon>Pentapetalae</taxon>
        <taxon>rosids</taxon>
        <taxon>fabids</taxon>
        <taxon>Fabales</taxon>
        <taxon>Fabaceae</taxon>
        <taxon>Papilionoideae</taxon>
        <taxon>50 kb inversion clade</taxon>
        <taxon>NPAAA clade</taxon>
        <taxon>Hologalegina</taxon>
        <taxon>IRL clade</taxon>
        <taxon>Fabeae</taxon>
        <taxon>Lathyrus</taxon>
    </lineage>
</organism>
<dbReference type="Gramene" id="Psat03G0121000-T1">
    <property type="protein sequence ID" value="KAI5425322.1"/>
    <property type="gene ID" value="KIW84_031210"/>
</dbReference>
<comment type="caution">
    <text evidence="2">The sequence shown here is derived from an EMBL/GenBank/DDBJ whole genome shotgun (WGS) entry which is preliminary data.</text>
</comment>
<keyword evidence="3" id="KW-1185">Reference proteome</keyword>
<gene>
    <name evidence="2" type="ORF">KIW84_031210</name>
</gene>
<feature type="region of interest" description="Disordered" evidence="1">
    <location>
        <begin position="50"/>
        <end position="72"/>
    </location>
</feature>
<evidence type="ECO:0000313" key="2">
    <source>
        <dbReference type="EMBL" id="KAI5425322.1"/>
    </source>
</evidence>
<reference evidence="2 3" key="1">
    <citation type="journal article" date="2022" name="Nat. Genet.">
        <title>Improved pea reference genome and pan-genome highlight genomic features and evolutionary characteristics.</title>
        <authorList>
            <person name="Yang T."/>
            <person name="Liu R."/>
            <person name="Luo Y."/>
            <person name="Hu S."/>
            <person name="Wang D."/>
            <person name="Wang C."/>
            <person name="Pandey M.K."/>
            <person name="Ge S."/>
            <person name="Xu Q."/>
            <person name="Li N."/>
            <person name="Li G."/>
            <person name="Huang Y."/>
            <person name="Saxena R.K."/>
            <person name="Ji Y."/>
            <person name="Li M."/>
            <person name="Yan X."/>
            <person name="He Y."/>
            <person name="Liu Y."/>
            <person name="Wang X."/>
            <person name="Xiang C."/>
            <person name="Varshney R.K."/>
            <person name="Ding H."/>
            <person name="Gao S."/>
            <person name="Zong X."/>
        </authorList>
    </citation>
    <scope>NUCLEOTIDE SEQUENCE [LARGE SCALE GENOMIC DNA]</scope>
    <source>
        <strain evidence="2 3">cv. Zhongwan 6</strain>
    </source>
</reference>
<name>A0A9D4XRQ2_PEA</name>
<accession>A0A9D4XRQ2</accession>